<evidence type="ECO:0000256" key="1">
    <source>
        <dbReference type="SAM" id="MobiDB-lite"/>
    </source>
</evidence>
<dbReference type="RefSeq" id="WP_264789207.1">
    <property type="nucleotide sequence ID" value="NZ_AP026867.1"/>
</dbReference>
<feature type="compositionally biased region" description="Polar residues" evidence="1">
    <location>
        <begin position="204"/>
        <end position="225"/>
    </location>
</feature>
<organism evidence="2 3">
    <name type="scientific">Aureispira anguillae</name>
    <dbReference type="NCBI Taxonomy" id="2864201"/>
    <lineage>
        <taxon>Bacteria</taxon>
        <taxon>Pseudomonadati</taxon>
        <taxon>Bacteroidota</taxon>
        <taxon>Saprospiria</taxon>
        <taxon>Saprospirales</taxon>
        <taxon>Saprospiraceae</taxon>
        <taxon>Aureispira</taxon>
    </lineage>
</organism>
<keyword evidence="3" id="KW-1185">Reference proteome</keyword>
<feature type="region of interest" description="Disordered" evidence="1">
    <location>
        <begin position="1"/>
        <end position="22"/>
    </location>
</feature>
<evidence type="ECO:0008006" key="4">
    <source>
        <dbReference type="Google" id="ProtNLM"/>
    </source>
</evidence>
<evidence type="ECO:0000313" key="2">
    <source>
        <dbReference type="EMBL" id="BDS13964.1"/>
    </source>
</evidence>
<gene>
    <name evidence="2" type="ORF">AsAng_0047270</name>
</gene>
<dbReference type="AlphaFoldDB" id="A0A915YIT7"/>
<name>A0A915YIT7_9BACT</name>
<evidence type="ECO:0000313" key="3">
    <source>
        <dbReference type="Proteomes" id="UP001060919"/>
    </source>
</evidence>
<reference evidence="2" key="1">
    <citation type="submission" date="2022-09" db="EMBL/GenBank/DDBJ databases">
        <title>Aureispira anguillicida sp. nov., isolated from Leptocephalus of Japanese eel Anguilla japonica.</title>
        <authorList>
            <person name="Yuasa K."/>
            <person name="Mekata T."/>
            <person name="Ikunari K."/>
        </authorList>
    </citation>
    <scope>NUCLEOTIDE SEQUENCE</scope>
    <source>
        <strain evidence="2">EL160426</strain>
    </source>
</reference>
<sequence length="581" mass="64362">MDRHPTNNKIGESFEKQTPDDQVPEFIWDNIANELAKGSLPVESAEKIKTSFETGFDDEDLPDSLWEGVASQLEQKSSLNKIKSSFEGSYTKDVPKHIWENVEDQLEIDAVWQRIHKVLNRRTRKGYWREKSAQLGIAILVVLWLRGCGIGEELINPIAYQSEPSTTVEYVKTTPANSEGSSTYSNSIEEAEQDKETPIAGSKVNLSSKQTPWNQQESTTKQTLRANKAPQIVTKRKPTSTIGETITGLKPIAVNEEEGQGANQVVNTTLAIDKRKSDDALLQQPSWQSNNNTPVSTGFIPVTLPNTNNTTQHLQGANVITTTPSIHSLMPSSKELIFQKVPNHEINPIVVKPMIADSGIYELSSFQIQSLTPSKRHTLRFETGMNTKIGTSLLLGSATNRAMETTSMLKTKVRTALSVGVVLACHLTANDAVIIGAYPFSSNQQYFGGYTSEGRYYHKEIKLTYFDFTIGYQRTLFHYNDFGMIPSSMYARVGYGFGYLSKGEEVLNGVAAELGSSYNKINHSLGLAIGNTHRINRFVIDYGLSANIGVSSILNQNSLGTTTEYTNLMNMGGYLGLRYVL</sequence>
<feature type="region of interest" description="Disordered" evidence="1">
    <location>
        <begin position="175"/>
        <end position="225"/>
    </location>
</feature>
<accession>A0A915YIT7</accession>
<proteinExistence type="predicted"/>
<dbReference type="Proteomes" id="UP001060919">
    <property type="component" value="Chromosome"/>
</dbReference>
<dbReference type="KEGG" id="aup:AsAng_0047270"/>
<feature type="compositionally biased region" description="Polar residues" evidence="1">
    <location>
        <begin position="175"/>
        <end position="188"/>
    </location>
</feature>
<dbReference type="EMBL" id="AP026867">
    <property type="protein sequence ID" value="BDS13964.1"/>
    <property type="molecule type" value="Genomic_DNA"/>
</dbReference>
<protein>
    <recommendedName>
        <fullName evidence="4">Outer membrane protein beta-barrel domain-containing protein</fullName>
    </recommendedName>
</protein>